<evidence type="ECO:0000259" key="5">
    <source>
        <dbReference type="PROSITE" id="PS51755"/>
    </source>
</evidence>
<feature type="domain" description="Response regulatory" evidence="4">
    <location>
        <begin position="2"/>
        <end position="116"/>
    </location>
</feature>
<gene>
    <name evidence="6" type="ORF">FEM01_17660</name>
</gene>
<keyword evidence="2" id="KW-0597">Phosphoprotein</keyword>
<dbReference type="OrthoDB" id="9802426at2"/>
<dbReference type="InterPro" id="IPR036388">
    <property type="entry name" value="WH-like_DNA-bd_sf"/>
</dbReference>
<dbReference type="EMBL" id="VAUO01000008">
    <property type="protein sequence ID" value="TLP57437.1"/>
    <property type="molecule type" value="Genomic_DNA"/>
</dbReference>
<evidence type="ECO:0000313" key="7">
    <source>
        <dbReference type="Proteomes" id="UP000309819"/>
    </source>
</evidence>
<dbReference type="PANTHER" id="PTHR48111">
    <property type="entry name" value="REGULATOR OF RPOS"/>
    <property type="match status" value="1"/>
</dbReference>
<sequence>MKILLVEDELELASSLKEALGRHNVVVDHVTSLMQAAGALADYPYDVVVLDRQLSDGDALSLLKQWRTNANPIPVIILSARGDLADRVTGLDAGADDYLAKPFEVSELFARIRALVRRPLNIQHDLVSFGRLVFDYLSGEATVGGKTVLLTRRETLVLELLLRRFGRVIARGALMEAVFSIDDEVQPNALETHVSRLRKKLLEADSGLDVTVVRGVGYFIREKQ</sequence>
<name>A0A5R8YWS9_9PSED</name>
<dbReference type="GO" id="GO:0005829">
    <property type="term" value="C:cytosol"/>
    <property type="evidence" value="ECO:0007669"/>
    <property type="project" value="TreeGrafter"/>
</dbReference>
<dbReference type="AlphaFoldDB" id="A0A5R8YWS9"/>
<dbReference type="Gene3D" id="1.10.10.10">
    <property type="entry name" value="Winged helix-like DNA-binding domain superfamily/Winged helix DNA-binding domain"/>
    <property type="match status" value="1"/>
</dbReference>
<proteinExistence type="predicted"/>
<dbReference type="SUPFAM" id="SSF52172">
    <property type="entry name" value="CheY-like"/>
    <property type="match status" value="1"/>
</dbReference>
<dbReference type="CDD" id="cd00383">
    <property type="entry name" value="trans_reg_C"/>
    <property type="match status" value="1"/>
</dbReference>
<dbReference type="Proteomes" id="UP000309819">
    <property type="component" value="Unassembled WGS sequence"/>
</dbReference>
<dbReference type="RefSeq" id="WP_138220771.1">
    <property type="nucleotide sequence ID" value="NZ_VAUO01000008.1"/>
</dbReference>
<organism evidence="6 7">
    <name type="scientific">Pseudomonas mosselii</name>
    <dbReference type="NCBI Taxonomy" id="78327"/>
    <lineage>
        <taxon>Bacteria</taxon>
        <taxon>Pseudomonadati</taxon>
        <taxon>Pseudomonadota</taxon>
        <taxon>Gammaproteobacteria</taxon>
        <taxon>Pseudomonadales</taxon>
        <taxon>Pseudomonadaceae</taxon>
        <taxon>Pseudomonas</taxon>
    </lineage>
</organism>
<evidence type="ECO:0000259" key="4">
    <source>
        <dbReference type="PROSITE" id="PS50110"/>
    </source>
</evidence>
<evidence type="ECO:0000313" key="6">
    <source>
        <dbReference type="EMBL" id="TLP57437.1"/>
    </source>
</evidence>
<dbReference type="Gene3D" id="3.40.50.2300">
    <property type="match status" value="1"/>
</dbReference>
<dbReference type="InterPro" id="IPR039420">
    <property type="entry name" value="WalR-like"/>
</dbReference>
<dbReference type="Pfam" id="PF00486">
    <property type="entry name" value="Trans_reg_C"/>
    <property type="match status" value="1"/>
</dbReference>
<feature type="modified residue" description="4-aspartylphosphate" evidence="2">
    <location>
        <position position="51"/>
    </location>
</feature>
<protein>
    <submittedName>
        <fullName evidence="6">Response regulator transcription factor</fullName>
    </submittedName>
</protein>
<dbReference type="InterPro" id="IPR001789">
    <property type="entry name" value="Sig_transdc_resp-reg_receiver"/>
</dbReference>
<dbReference type="SMART" id="SM00448">
    <property type="entry name" value="REC"/>
    <property type="match status" value="1"/>
</dbReference>
<feature type="DNA-binding region" description="OmpR/PhoB-type" evidence="3">
    <location>
        <begin position="124"/>
        <end position="222"/>
    </location>
</feature>
<dbReference type="PROSITE" id="PS51755">
    <property type="entry name" value="OMPR_PHOB"/>
    <property type="match status" value="1"/>
</dbReference>
<dbReference type="Pfam" id="PF00072">
    <property type="entry name" value="Response_reg"/>
    <property type="match status" value="1"/>
</dbReference>
<dbReference type="PROSITE" id="PS50110">
    <property type="entry name" value="RESPONSE_REGULATORY"/>
    <property type="match status" value="1"/>
</dbReference>
<dbReference type="InterPro" id="IPR001867">
    <property type="entry name" value="OmpR/PhoB-type_DNA-bd"/>
</dbReference>
<dbReference type="GO" id="GO:0006355">
    <property type="term" value="P:regulation of DNA-templated transcription"/>
    <property type="evidence" value="ECO:0007669"/>
    <property type="project" value="InterPro"/>
</dbReference>
<dbReference type="Gene3D" id="6.10.250.690">
    <property type="match status" value="1"/>
</dbReference>
<dbReference type="CDD" id="cd17624">
    <property type="entry name" value="REC_OmpR_PmrA-like"/>
    <property type="match status" value="1"/>
</dbReference>
<feature type="domain" description="OmpR/PhoB-type" evidence="5">
    <location>
        <begin position="124"/>
        <end position="222"/>
    </location>
</feature>
<keyword evidence="7" id="KW-1185">Reference proteome</keyword>
<evidence type="ECO:0000256" key="2">
    <source>
        <dbReference type="PROSITE-ProRule" id="PRU00169"/>
    </source>
</evidence>
<dbReference type="InterPro" id="IPR011006">
    <property type="entry name" value="CheY-like_superfamily"/>
</dbReference>
<evidence type="ECO:0000256" key="1">
    <source>
        <dbReference type="ARBA" id="ARBA00023125"/>
    </source>
</evidence>
<accession>A0A5R8YWS9</accession>
<dbReference type="GO" id="GO:0032993">
    <property type="term" value="C:protein-DNA complex"/>
    <property type="evidence" value="ECO:0007669"/>
    <property type="project" value="TreeGrafter"/>
</dbReference>
<reference evidence="6 7" key="1">
    <citation type="submission" date="2019-05" db="EMBL/GenBank/DDBJ databases">
        <title>Pseudomonas sp. SC006 isolated from lettuce that can produce HBGAs.</title>
        <authorList>
            <person name="Wang D."/>
            <person name="Liao N."/>
            <person name="Liu D."/>
            <person name="Zhang Z."/>
            <person name="Zou S."/>
        </authorList>
    </citation>
    <scope>NUCLEOTIDE SEQUENCE [LARGE SCALE GENOMIC DNA]</scope>
    <source>
        <strain evidence="6 7">SC006</strain>
    </source>
</reference>
<comment type="caution">
    <text evidence="6">The sequence shown here is derived from an EMBL/GenBank/DDBJ whole genome shotgun (WGS) entry which is preliminary data.</text>
</comment>
<dbReference type="PANTHER" id="PTHR48111:SF36">
    <property type="entry name" value="TRANSCRIPTIONAL REGULATORY PROTEIN CUTR"/>
    <property type="match status" value="1"/>
</dbReference>
<keyword evidence="1 3" id="KW-0238">DNA-binding</keyword>
<dbReference type="SMART" id="SM00862">
    <property type="entry name" value="Trans_reg_C"/>
    <property type="match status" value="1"/>
</dbReference>
<dbReference type="GO" id="GO:0000976">
    <property type="term" value="F:transcription cis-regulatory region binding"/>
    <property type="evidence" value="ECO:0007669"/>
    <property type="project" value="TreeGrafter"/>
</dbReference>
<dbReference type="GO" id="GO:0000156">
    <property type="term" value="F:phosphorelay response regulator activity"/>
    <property type="evidence" value="ECO:0007669"/>
    <property type="project" value="TreeGrafter"/>
</dbReference>
<evidence type="ECO:0000256" key="3">
    <source>
        <dbReference type="PROSITE-ProRule" id="PRU01091"/>
    </source>
</evidence>